<organism evidence="3 4">
    <name type="scientific">Acrobeloides nanus</name>
    <dbReference type="NCBI Taxonomy" id="290746"/>
    <lineage>
        <taxon>Eukaryota</taxon>
        <taxon>Metazoa</taxon>
        <taxon>Ecdysozoa</taxon>
        <taxon>Nematoda</taxon>
        <taxon>Chromadorea</taxon>
        <taxon>Rhabditida</taxon>
        <taxon>Tylenchina</taxon>
        <taxon>Cephalobomorpha</taxon>
        <taxon>Cephaloboidea</taxon>
        <taxon>Cephalobidae</taxon>
        <taxon>Acrobeloides</taxon>
    </lineage>
</organism>
<evidence type="ECO:0000313" key="4">
    <source>
        <dbReference type="WBParaSite" id="ACRNAN_scaffold5452.g32709.t1"/>
    </source>
</evidence>
<dbReference type="Gene3D" id="3.40.50.1820">
    <property type="entry name" value="alpha/beta hydrolase"/>
    <property type="match status" value="1"/>
</dbReference>
<dbReference type="WBParaSite" id="ACRNAN_scaffold5452.g32709.t1">
    <property type="protein sequence ID" value="ACRNAN_scaffold5452.g32709.t1"/>
    <property type="gene ID" value="ACRNAN_scaffold5452.g32709"/>
</dbReference>
<accession>A0A914E2T2</accession>
<dbReference type="InterPro" id="IPR002921">
    <property type="entry name" value="Fungal_lipase-type"/>
</dbReference>
<dbReference type="AlphaFoldDB" id="A0A914E2T2"/>
<keyword evidence="3" id="KW-1185">Reference proteome</keyword>
<feature type="chain" id="PRO_5038077398" evidence="1">
    <location>
        <begin position="23"/>
        <end position="351"/>
    </location>
</feature>
<dbReference type="Pfam" id="PF01764">
    <property type="entry name" value="Lipase_3"/>
    <property type="match status" value="1"/>
</dbReference>
<dbReference type="Proteomes" id="UP000887540">
    <property type="component" value="Unplaced"/>
</dbReference>
<reference evidence="4" key="1">
    <citation type="submission" date="2022-11" db="UniProtKB">
        <authorList>
            <consortium name="WormBaseParasite"/>
        </authorList>
    </citation>
    <scope>IDENTIFICATION</scope>
</reference>
<feature type="signal peptide" evidence="1">
    <location>
        <begin position="1"/>
        <end position="22"/>
    </location>
</feature>
<evidence type="ECO:0000259" key="2">
    <source>
        <dbReference type="Pfam" id="PF01764"/>
    </source>
</evidence>
<dbReference type="SUPFAM" id="SSF53474">
    <property type="entry name" value="alpha/beta-Hydrolases"/>
    <property type="match status" value="1"/>
</dbReference>
<dbReference type="PANTHER" id="PTHR45908">
    <property type="entry name" value="PROTEIN CBG11750-RELATED"/>
    <property type="match status" value="1"/>
</dbReference>
<dbReference type="CDD" id="cd00519">
    <property type="entry name" value="Lipase_3"/>
    <property type="match status" value="1"/>
</dbReference>
<dbReference type="PANTHER" id="PTHR45908:SF18">
    <property type="entry name" value="FUNGAL LIPASE-LIKE DOMAIN-CONTAINING PROTEIN"/>
    <property type="match status" value="1"/>
</dbReference>
<proteinExistence type="predicted"/>
<protein>
    <submittedName>
        <fullName evidence="4">Fungal lipase-like domain-containing protein</fullName>
    </submittedName>
</protein>
<dbReference type="InterPro" id="IPR029058">
    <property type="entry name" value="AB_hydrolase_fold"/>
</dbReference>
<feature type="domain" description="Fungal lipase-type" evidence="2">
    <location>
        <begin position="143"/>
        <end position="281"/>
    </location>
</feature>
<dbReference type="GO" id="GO:0006629">
    <property type="term" value="P:lipid metabolic process"/>
    <property type="evidence" value="ECO:0007669"/>
    <property type="project" value="InterPro"/>
</dbReference>
<evidence type="ECO:0000256" key="1">
    <source>
        <dbReference type="SAM" id="SignalP"/>
    </source>
</evidence>
<keyword evidence="1" id="KW-0732">Signal</keyword>
<sequence length="351" mass="38292">MSIQIERSLFLFYIIFVFYAWAQCSQHTDCTSCTQDKGTLGLTPCCWNSNSSTCQTSLLGLCASGSTGVTYNCPTNPPSDFTYTDNFGRNYTLPFIASAYGDFNQAQVCLNNTVPDAQLIGVYNDSRNCSSVLALLPSQNTIVVAFRGAQGSTQFVITALNLILQGPLVSFPPGGKVFSYFSSCFLGIWNAGLGANLKSLKQANSNYGLWVFGHSLGGALASLTSTYAVHQKIFNSSDVKLITTGQPRTGDLDYAIAHDSSIPHSYRLINVADLVTKMPEKVNLDATNAFHHHFEIWYNQNMLIGANFTLCNQAEASNCSSSTSLVQSLSYDYHNTYFNTSIDTWFGTGCI</sequence>
<name>A0A914E2T2_9BILA</name>
<evidence type="ECO:0000313" key="3">
    <source>
        <dbReference type="Proteomes" id="UP000887540"/>
    </source>
</evidence>